<dbReference type="PANTHER" id="PTHR36833">
    <property type="entry name" value="SLR0610 PROTEIN-RELATED"/>
    <property type="match status" value="1"/>
</dbReference>
<dbReference type="RefSeq" id="WP_197661849.1">
    <property type="nucleotide sequence ID" value="NZ_JAEAGR010000012.1"/>
</dbReference>
<organism evidence="2 3">
    <name type="scientific">Mobilitalea sibirica</name>
    <dbReference type="NCBI Taxonomy" id="1462919"/>
    <lineage>
        <taxon>Bacteria</taxon>
        <taxon>Bacillati</taxon>
        <taxon>Bacillota</taxon>
        <taxon>Clostridia</taxon>
        <taxon>Lachnospirales</taxon>
        <taxon>Lachnospiraceae</taxon>
        <taxon>Mobilitalea</taxon>
    </lineage>
</organism>
<sequence length="264" mass="29961">MKKFLKLFSLFLWDSKLKLSRAMEYRFDFVLGTIVNLIFSCVGPIMQYLIFTQTKGFPGWNLNQIILFQGILLFVLALKSILWGEVPGYIVSLVRRGDLDRLLLKPFPSIGIILSSGFSANNFGTLISSIFLITYSLFILDLDPRFFDVIMLLVYIFLGLLLFMAMNIILASAIIILINMGRLNEIMESLSRFGQYPLEIYSNTLRAVFVGIVPFAIWVNYPSRILLYGFQGSMLYSVIFCTVFLAGSLCLWSTCLKRYTSGGG</sequence>
<name>A0A8J7HBY2_9FIRM</name>
<evidence type="ECO:0000256" key="1">
    <source>
        <dbReference type="SAM" id="Phobius"/>
    </source>
</evidence>
<dbReference type="EMBL" id="JAEAGR010000012">
    <property type="protein sequence ID" value="MBH1941606.1"/>
    <property type="molecule type" value="Genomic_DNA"/>
</dbReference>
<proteinExistence type="predicted"/>
<dbReference type="PANTHER" id="PTHR36833:SF1">
    <property type="entry name" value="INTEGRAL MEMBRANE TRANSPORT PROTEIN"/>
    <property type="match status" value="1"/>
</dbReference>
<keyword evidence="3" id="KW-1185">Reference proteome</keyword>
<gene>
    <name evidence="2" type="ORF">I5677_11955</name>
</gene>
<dbReference type="Pfam" id="PF06182">
    <property type="entry name" value="ABC2_membrane_6"/>
    <property type="match status" value="1"/>
</dbReference>
<evidence type="ECO:0000313" key="3">
    <source>
        <dbReference type="Proteomes" id="UP000623269"/>
    </source>
</evidence>
<keyword evidence="1" id="KW-0472">Membrane</keyword>
<keyword evidence="1" id="KW-0812">Transmembrane</keyword>
<dbReference type="AlphaFoldDB" id="A0A8J7HBY2"/>
<dbReference type="Proteomes" id="UP000623269">
    <property type="component" value="Unassembled WGS sequence"/>
</dbReference>
<accession>A0A8J7HBY2</accession>
<feature type="transmembrane region" description="Helical" evidence="1">
    <location>
        <begin position="200"/>
        <end position="221"/>
    </location>
</feature>
<feature type="transmembrane region" description="Helical" evidence="1">
    <location>
        <begin position="25"/>
        <end position="46"/>
    </location>
</feature>
<feature type="transmembrane region" description="Helical" evidence="1">
    <location>
        <begin position="152"/>
        <end position="179"/>
    </location>
</feature>
<comment type="caution">
    <text evidence="2">The sequence shown here is derived from an EMBL/GenBank/DDBJ whole genome shotgun (WGS) entry which is preliminary data.</text>
</comment>
<keyword evidence="1" id="KW-1133">Transmembrane helix</keyword>
<dbReference type="InterPro" id="IPR010390">
    <property type="entry name" value="ABC-2_transporter-like"/>
</dbReference>
<reference evidence="2" key="1">
    <citation type="submission" date="2020-12" db="EMBL/GenBank/DDBJ databases">
        <title>M. sibirica DSM 26468T genome.</title>
        <authorList>
            <person name="Thieme N."/>
            <person name="Rettenmaier R."/>
            <person name="Zverlov V."/>
            <person name="Liebl W."/>
        </authorList>
    </citation>
    <scope>NUCLEOTIDE SEQUENCE</scope>
    <source>
        <strain evidence="2">DSM 26468</strain>
    </source>
</reference>
<protein>
    <submittedName>
        <fullName evidence="2">ABC-2 family transporter protein</fullName>
    </submittedName>
</protein>
<feature type="transmembrane region" description="Helical" evidence="1">
    <location>
        <begin position="233"/>
        <end position="252"/>
    </location>
</feature>
<evidence type="ECO:0000313" key="2">
    <source>
        <dbReference type="EMBL" id="MBH1941606.1"/>
    </source>
</evidence>
<feature type="transmembrane region" description="Helical" evidence="1">
    <location>
        <begin position="66"/>
        <end position="91"/>
    </location>
</feature>
<feature type="transmembrane region" description="Helical" evidence="1">
    <location>
        <begin position="112"/>
        <end position="140"/>
    </location>
</feature>